<dbReference type="Proteomes" id="UP000321299">
    <property type="component" value="Chromosome"/>
</dbReference>
<dbReference type="Gene3D" id="3.30.450.40">
    <property type="match status" value="1"/>
</dbReference>
<evidence type="ECO:0000313" key="2">
    <source>
        <dbReference type="Proteomes" id="UP000321299"/>
    </source>
</evidence>
<dbReference type="EMBL" id="CP042615">
    <property type="protein sequence ID" value="QED75036.1"/>
    <property type="molecule type" value="Genomic_DNA"/>
</dbReference>
<proteinExistence type="predicted"/>
<evidence type="ECO:0000313" key="1">
    <source>
        <dbReference type="EMBL" id="QED75036.1"/>
    </source>
</evidence>
<dbReference type="InterPro" id="IPR007435">
    <property type="entry name" value="DUF484"/>
</dbReference>
<dbReference type="Pfam" id="PF04340">
    <property type="entry name" value="DUF484"/>
    <property type="match status" value="1"/>
</dbReference>
<gene>
    <name evidence="1" type="ORF">FTV93_17885</name>
</gene>
<protein>
    <submittedName>
        <fullName evidence="1">DUF484 domain-containing protein</fullName>
    </submittedName>
</protein>
<reference evidence="1 2" key="1">
    <citation type="submission" date="2019-08" db="EMBL/GenBank/DDBJ databases">
        <title>Plasmid- and chromosome-located mcr-3 in mcr-1-positive Escherichia coli from diseased swine, Taiwan.</title>
        <authorList>
            <person name="Hsu C.-Y."/>
            <person name="Huang W.-C."/>
            <person name="Lauderdale T.-L."/>
        </authorList>
    </citation>
    <scope>NUCLEOTIDE SEQUENCE [LARGE SCALE GENOMIC DNA]</scope>
    <source>
        <strain evidence="1 2">NCYU-26-73</strain>
    </source>
</reference>
<sequence>MSTTDLFIYEATGEELQETLTELDDRAVVDYLIKNPEFFIRNARAVEAIRVPHPVRGTVSLVEWHMARARNHIHVLEENMALLMEQAIANEGLFYRLLYLQRSLTAASSLDDMLMRFHRWARDLGLAGASLRLFPDRWRLGAPSNYTHLALSRQSFEPLRIQRLGQEQHYLGPLNGPELLVVLPEAKAVGSVAMSMLGSDADLGVVLFTSRDASHYQQGQGTQLLHEIALMLPELLERWIERV</sequence>
<dbReference type="NCBIfam" id="NF008203">
    <property type="entry name" value="PRK10963.1"/>
    <property type="match status" value="1"/>
</dbReference>
<dbReference type="PANTHER" id="PTHR38765:SF1">
    <property type="entry name" value="DUF484 DOMAIN-CONTAINING PROTEIN"/>
    <property type="match status" value="1"/>
</dbReference>
<accession>A0A5B9ANS2</accession>
<reference evidence="1 2" key="2">
    <citation type="submission" date="2019-08" db="EMBL/GenBank/DDBJ databases">
        <authorList>
            <person name="Chen F.-J."/>
            <person name="Wu H.-C."/>
            <person name="Liao Y.-C."/>
            <person name="Kuo S.-C."/>
        </authorList>
    </citation>
    <scope>NUCLEOTIDE SEQUENCE [LARGE SCALE GENOMIC DNA]</scope>
    <source>
        <strain evidence="1 2">NCYU-26-73</strain>
    </source>
</reference>
<dbReference type="InterPro" id="IPR029016">
    <property type="entry name" value="GAF-like_dom_sf"/>
</dbReference>
<organism evidence="1 2">
    <name type="scientific">Escherichia coli</name>
    <dbReference type="NCBI Taxonomy" id="562"/>
    <lineage>
        <taxon>Bacteria</taxon>
        <taxon>Pseudomonadati</taxon>
        <taxon>Pseudomonadota</taxon>
        <taxon>Gammaproteobacteria</taxon>
        <taxon>Enterobacterales</taxon>
        <taxon>Enterobacteriaceae</taxon>
        <taxon>Escherichia</taxon>
    </lineage>
</organism>
<dbReference type="AlphaFoldDB" id="A0A5B9ANS2"/>
<dbReference type="PANTHER" id="PTHR38765">
    <property type="entry name" value="DUF484 DOMAIN-CONTAINING PROTEIN"/>
    <property type="match status" value="1"/>
</dbReference>
<name>A0A5B9ANS2_ECOLX</name>